<dbReference type="GeneID" id="80399390"/>
<evidence type="ECO:0000313" key="2">
    <source>
        <dbReference type="Proteomes" id="UP000681550"/>
    </source>
</evidence>
<dbReference type="RefSeq" id="YP_010770160.1">
    <property type="nucleotide sequence ID" value="NC_074182.1"/>
</dbReference>
<dbReference type="EMBL" id="BK013575">
    <property type="protein sequence ID" value="DAD50615.1"/>
    <property type="molecule type" value="Genomic_RNA"/>
</dbReference>
<gene>
    <name evidence="1" type="primary">SRR6960507_1_2</name>
</gene>
<dbReference type="KEGG" id="vg:80399390"/>
<organism evidence="1 2">
    <name type="scientific">ssRNA phage SRR6960507_1</name>
    <dbReference type="NCBI Taxonomy" id="2786507"/>
    <lineage>
        <taxon>Viruses</taxon>
        <taxon>Riboviria</taxon>
        <taxon>Orthornavirae</taxon>
        <taxon>Lenarviricota</taxon>
        <taxon>Leviviricetes</taxon>
        <taxon>Timlovirales</taxon>
        <taxon>Blumeviridae</taxon>
        <taxon>Hehrovirus</taxon>
        <taxon>Hehrovirus borborohabitans</taxon>
    </lineage>
</organism>
<protein>
    <submittedName>
        <fullName evidence="1">Maturation protein</fullName>
    </submittedName>
</protein>
<dbReference type="Proteomes" id="UP000681550">
    <property type="component" value="Segment"/>
</dbReference>
<name>A0A8S5KZL6_9VIRU</name>
<keyword evidence="2" id="KW-1185">Reference proteome</keyword>
<evidence type="ECO:0000313" key="1">
    <source>
        <dbReference type="EMBL" id="DAD50615.1"/>
    </source>
</evidence>
<reference evidence="1" key="1">
    <citation type="submission" date="2020-09" db="EMBL/GenBank/DDBJ databases">
        <title>Leviviricetes taxonomy.</title>
        <authorList>
            <person name="Stockdale S.R."/>
            <person name="Callanan J."/>
            <person name="Adriaenssens E.M."/>
            <person name="Kuhn J.H."/>
            <person name="Rumnieks J."/>
            <person name="Shkoporov A."/>
            <person name="Draper L.A."/>
            <person name="Ross P."/>
            <person name="Hill C."/>
        </authorList>
    </citation>
    <scope>NUCLEOTIDE SEQUENCE</scope>
</reference>
<accession>A0A8S5KZL6</accession>
<proteinExistence type="predicted"/>
<sequence>MLELSVWDIEYGYLPYISTTGRALSMAPRGDMNTYSLRVGYLKQGERIDKETSVYHHKYDGNLILTSSTWTKWVPLGIPSNEWYRDNAWPDYLYLTSADKTWSKNCGNYFIPWGGSCYYTYKDTLGWGGAQSAYCTVAVLDGRCFISHWNKDFTRAYTTTFACSKNPGIAFVFDEMSKRLQQGYDRPRTTSLTVRCFKAKGRTSAYDQIDFSRFNTLGKPPRFTSRYDRQELVKRAVSSASVLDINSLSFVKELVEIKSMLPDLKDLRNLKRDPKAWANLYLYFRYGLSLSIKDSKKIIENLDNLQRSLIAPPRTRNRVRARETIICSDVDGVEWQCTYGVRISYDPYPGEFRAGWDNVEALRSFDLFPTTDNLWDLIPYSFMLDWFIPISDWLSSLDTELRVLFYEVYSYTQSSKFTREIPLPYFSNWHVQGSMLETYYIREVSSAIPGMNYTWEEQRGTGGSRRVIDATALGLQRFR</sequence>